<feature type="domain" description="SHSP" evidence="3">
    <location>
        <begin position="73"/>
        <end position="184"/>
    </location>
</feature>
<accession>A0A5B8XP25</accession>
<dbReference type="Gene3D" id="2.60.40.790">
    <property type="match status" value="1"/>
</dbReference>
<gene>
    <name evidence="4" type="ORF">FRD01_10395</name>
</gene>
<comment type="similarity">
    <text evidence="1 2">Belongs to the small heat shock protein (HSP20) family.</text>
</comment>
<dbReference type="InterPro" id="IPR002068">
    <property type="entry name" value="A-crystallin/Hsp20_dom"/>
</dbReference>
<evidence type="ECO:0000256" key="2">
    <source>
        <dbReference type="RuleBase" id="RU003616"/>
    </source>
</evidence>
<dbReference type="AlphaFoldDB" id="A0A5B8XP25"/>
<dbReference type="CDD" id="cd06464">
    <property type="entry name" value="ACD_sHsps-like"/>
    <property type="match status" value="1"/>
</dbReference>
<dbReference type="Proteomes" id="UP000321595">
    <property type="component" value="Chromosome"/>
</dbReference>
<protein>
    <submittedName>
        <fullName evidence="4">Hsp20/alpha crystallin family protein</fullName>
    </submittedName>
</protein>
<dbReference type="RefSeq" id="WP_146959360.1">
    <property type="nucleotide sequence ID" value="NZ_CP042467.1"/>
</dbReference>
<evidence type="ECO:0000313" key="4">
    <source>
        <dbReference type="EMBL" id="QED27642.1"/>
    </source>
</evidence>
<evidence type="ECO:0000256" key="1">
    <source>
        <dbReference type="PROSITE-ProRule" id="PRU00285"/>
    </source>
</evidence>
<dbReference type="PANTHER" id="PTHR11527">
    <property type="entry name" value="HEAT-SHOCK PROTEIN 20 FAMILY MEMBER"/>
    <property type="match status" value="1"/>
</dbReference>
<keyword evidence="5" id="KW-1185">Reference proteome</keyword>
<dbReference type="OrthoDB" id="9811615at2"/>
<sequence>MSDLSKWNPFKFNRHSDKAKTADQAVAKRQESWDQFSAFDRDMQHIMRSFFGNDEWFAPMARSARNQSWFGNFSPSAFRPSVDVTDNGTHLVVSAELPGLAKENVELHVHENTLHLKGQKVLHNENEEHGCYRTERFFGSFQRTIPLPQDVDANGAEAKFEDGVLTVKLPKLPEQKSEPKKIEF</sequence>
<organism evidence="4 5">
    <name type="scientific">Microvenator marinus</name>
    <dbReference type="NCBI Taxonomy" id="2600177"/>
    <lineage>
        <taxon>Bacteria</taxon>
        <taxon>Deltaproteobacteria</taxon>
        <taxon>Bradymonadales</taxon>
        <taxon>Microvenatoraceae</taxon>
        <taxon>Microvenator</taxon>
    </lineage>
</organism>
<proteinExistence type="inferred from homology"/>
<dbReference type="Pfam" id="PF00011">
    <property type="entry name" value="HSP20"/>
    <property type="match status" value="1"/>
</dbReference>
<name>A0A5B8XP25_9DELT</name>
<evidence type="ECO:0000313" key="5">
    <source>
        <dbReference type="Proteomes" id="UP000321595"/>
    </source>
</evidence>
<dbReference type="KEGG" id="bbae:FRD01_10395"/>
<evidence type="ECO:0000259" key="3">
    <source>
        <dbReference type="PROSITE" id="PS01031"/>
    </source>
</evidence>
<dbReference type="EMBL" id="CP042467">
    <property type="protein sequence ID" value="QED27642.1"/>
    <property type="molecule type" value="Genomic_DNA"/>
</dbReference>
<dbReference type="InterPro" id="IPR031107">
    <property type="entry name" value="Small_HSP"/>
</dbReference>
<reference evidence="4 5" key="1">
    <citation type="submission" date="2019-08" db="EMBL/GenBank/DDBJ databases">
        <authorList>
            <person name="Liang Q."/>
        </authorList>
    </citation>
    <scope>NUCLEOTIDE SEQUENCE [LARGE SCALE GENOMIC DNA]</scope>
    <source>
        <strain evidence="4 5">V1718</strain>
    </source>
</reference>
<dbReference type="InterPro" id="IPR008978">
    <property type="entry name" value="HSP20-like_chaperone"/>
</dbReference>
<dbReference type="SUPFAM" id="SSF49764">
    <property type="entry name" value="HSP20-like chaperones"/>
    <property type="match status" value="1"/>
</dbReference>
<dbReference type="PROSITE" id="PS01031">
    <property type="entry name" value="SHSP"/>
    <property type="match status" value="1"/>
</dbReference>